<feature type="region of interest" description="Disordered" evidence="1">
    <location>
        <begin position="1"/>
        <end position="35"/>
    </location>
</feature>
<evidence type="ECO:0000256" key="1">
    <source>
        <dbReference type="SAM" id="MobiDB-lite"/>
    </source>
</evidence>
<dbReference type="InterPro" id="IPR049450">
    <property type="entry name" value="ACOT8-like_C"/>
</dbReference>
<keyword evidence="5" id="KW-1185">Reference proteome</keyword>
<proteinExistence type="predicted"/>
<dbReference type="SUPFAM" id="SSF54637">
    <property type="entry name" value="Thioesterase/thiol ester dehydrase-isomerase"/>
    <property type="match status" value="1"/>
</dbReference>
<accession>A0ABX8VJ55</accession>
<protein>
    <submittedName>
        <fullName evidence="4">Thioesterase family protein</fullName>
    </submittedName>
</protein>
<gene>
    <name evidence="4" type="ORF">K0O64_00215</name>
</gene>
<evidence type="ECO:0000259" key="3">
    <source>
        <dbReference type="Pfam" id="PF20789"/>
    </source>
</evidence>
<dbReference type="InterPro" id="IPR049449">
    <property type="entry name" value="TesB_ACOT8-like_N"/>
</dbReference>
<dbReference type="Gene3D" id="2.40.160.210">
    <property type="entry name" value="Acyl-CoA thioesterase, double hotdog domain"/>
    <property type="match status" value="1"/>
</dbReference>
<dbReference type="Pfam" id="PF20789">
    <property type="entry name" value="4HBT_3C"/>
    <property type="match status" value="1"/>
</dbReference>
<feature type="compositionally biased region" description="Basic residues" evidence="1">
    <location>
        <begin position="14"/>
        <end position="26"/>
    </location>
</feature>
<organism evidence="4 5">
    <name type="scientific">Mycolicibacterium pallens</name>
    <dbReference type="NCBI Taxonomy" id="370524"/>
    <lineage>
        <taxon>Bacteria</taxon>
        <taxon>Bacillati</taxon>
        <taxon>Actinomycetota</taxon>
        <taxon>Actinomycetes</taxon>
        <taxon>Mycobacteriales</taxon>
        <taxon>Mycobacteriaceae</taxon>
        <taxon>Mycolicibacterium</taxon>
    </lineage>
</organism>
<dbReference type="InterPro" id="IPR029069">
    <property type="entry name" value="HotDog_dom_sf"/>
</dbReference>
<dbReference type="EMBL" id="CP080333">
    <property type="protein sequence ID" value="QYL17058.1"/>
    <property type="molecule type" value="Genomic_DNA"/>
</dbReference>
<dbReference type="InterPro" id="IPR042171">
    <property type="entry name" value="Acyl-CoA_hotdog"/>
</dbReference>
<reference evidence="4 5" key="1">
    <citation type="submission" date="2021-07" db="EMBL/GenBank/DDBJ databases">
        <title>Whole genome sequencing of non-tuberculosis mycobacteria type-strains.</title>
        <authorList>
            <person name="Igarashi Y."/>
            <person name="Osugi A."/>
            <person name="Mitarai S."/>
        </authorList>
    </citation>
    <scope>NUCLEOTIDE SEQUENCE [LARGE SCALE GENOMIC DNA]</scope>
    <source>
        <strain evidence="4 5">JCM 16370</strain>
    </source>
</reference>
<feature type="domain" description="Acyl-CoA thioesterase-like C-terminal" evidence="3">
    <location>
        <begin position="215"/>
        <end position="303"/>
    </location>
</feature>
<feature type="domain" description="Acyl-CoA thioesterase-like N-terminal HotDog" evidence="2">
    <location>
        <begin position="75"/>
        <end position="155"/>
    </location>
</feature>
<dbReference type="Pfam" id="PF13622">
    <property type="entry name" value="4HBT_3"/>
    <property type="match status" value="1"/>
</dbReference>
<sequence length="322" mass="34232">MRDGGEVPGEASRLRRRRRPRHRRHRELPGAGAQQLTSAPLSCDLVADLGSTDSVPRAYAVADGDVLLPGPAAQGPWGATISGHVVGGILARALEQAGAEQGLVPARLTVDLLRPTLIEPLEVRTTVRRDGRRIRLVDAEVVQNDVVVSRASAMFLRRGEHPAGDIWSSPVVMPPLPSDPGPLPEDLMMFVWGYGGDGKSGGAMAFTEWHDATGPKYAWIRQVRPLVEGEVTTPFVTVAMAADAASATSHWGTEGLRYINADYTLTLAREPVGEYIGLAATSHNSHEGIACGAVAVFDAQGQIGNAITVGLVNPAESFHPRA</sequence>
<dbReference type="Proteomes" id="UP000825367">
    <property type="component" value="Chromosome"/>
</dbReference>
<evidence type="ECO:0000259" key="2">
    <source>
        <dbReference type="Pfam" id="PF13622"/>
    </source>
</evidence>
<name>A0ABX8VJ55_9MYCO</name>
<evidence type="ECO:0000313" key="4">
    <source>
        <dbReference type="EMBL" id="QYL17058.1"/>
    </source>
</evidence>
<evidence type="ECO:0000313" key="5">
    <source>
        <dbReference type="Proteomes" id="UP000825367"/>
    </source>
</evidence>